<sequence>MRRTFLSAFALAAGFAMTGPAFAHARLERAVPDGKATLALTLDSLKLFFSEGLVIALSGVKVTDAGQHPVQTGTPVLAACDDREMIVPLPASLPVGKYTVLWHAVASDGHRAEGSYTFAVSH</sequence>
<dbReference type="NCBIfam" id="NF033814">
    <property type="entry name" value="copper_CopC"/>
    <property type="match status" value="1"/>
</dbReference>
<dbReference type="PANTHER" id="PTHR34820">
    <property type="entry name" value="INNER MEMBRANE PROTEIN YEBZ"/>
    <property type="match status" value="1"/>
</dbReference>
<dbReference type="InterPro" id="IPR014755">
    <property type="entry name" value="Cu-Rt/internalin_Ig-like"/>
</dbReference>
<keyword evidence="6" id="KW-0186">Copper</keyword>
<comment type="subcellular location">
    <subcellularLocation>
        <location evidence="1">Periplasm</location>
    </subcellularLocation>
</comment>
<evidence type="ECO:0000313" key="9">
    <source>
        <dbReference type="EMBL" id="MFC3676357.1"/>
    </source>
</evidence>
<organism evidence="9 10">
    <name type="scientific">Ferrovibrio xuzhouensis</name>
    <dbReference type="NCBI Taxonomy" id="1576914"/>
    <lineage>
        <taxon>Bacteria</taxon>
        <taxon>Pseudomonadati</taxon>
        <taxon>Pseudomonadota</taxon>
        <taxon>Alphaproteobacteria</taxon>
        <taxon>Rhodospirillales</taxon>
        <taxon>Rhodospirillaceae</taxon>
        <taxon>Ferrovibrio</taxon>
    </lineage>
</organism>
<protein>
    <submittedName>
        <fullName evidence="9">Copper homeostasis periplasmic binding protein CopC</fullName>
    </submittedName>
</protein>
<dbReference type="InterPro" id="IPR047685">
    <property type="entry name" value="CopC-like"/>
</dbReference>
<evidence type="ECO:0000256" key="5">
    <source>
        <dbReference type="ARBA" id="ARBA00022764"/>
    </source>
</evidence>
<dbReference type="PANTHER" id="PTHR34820:SF4">
    <property type="entry name" value="INNER MEMBRANE PROTEIN YEBZ"/>
    <property type="match status" value="1"/>
</dbReference>
<dbReference type="InterPro" id="IPR007348">
    <property type="entry name" value="CopC_dom"/>
</dbReference>
<comment type="caution">
    <text evidence="9">The sequence shown here is derived from an EMBL/GenBank/DDBJ whole genome shotgun (WGS) entry which is preliminary data.</text>
</comment>
<comment type="similarity">
    <text evidence="2">Belongs to the CopC family.</text>
</comment>
<evidence type="ECO:0000313" key="10">
    <source>
        <dbReference type="Proteomes" id="UP001595711"/>
    </source>
</evidence>
<evidence type="ECO:0000256" key="6">
    <source>
        <dbReference type="ARBA" id="ARBA00023008"/>
    </source>
</evidence>
<keyword evidence="10" id="KW-1185">Reference proteome</keyword>
<keyword evidence="5" id="KW-0574">Periplasm</keyword>
<dbReference type="Gene3D" id="2.60.40.1220">
    <property type="match status" value="1"/>
</dbReference>
<keyword evidence="3" id="KW-0479">Metal-binding</keyword>
<name>A0ABV7VHD4_9PROT</name>
<feature type="domain" description="CopC" evidence="8">
    <location>
        <begin position="24"/>
        <end position="120"/>
    </location>
</feature>
<dbReference type="Pfam" id="PF04234">
    <property type="entry name" value="CopC"/>
    <property type="match status" value="1"/>
</dbReference>
<evidence type="ECO:0000259" key="8">
    <source>
        <dbReference type="Pfam" id="PF04234"/>
    </source>
</evidence>
<dbReference type="InterPro" id="IPR014756">
    <property type="entry name" value="Ig_E-set"/>
</dbReference>
<evidence type="ECO:0000256" key="7">
    <source>
        <dbReference type="SAM" id="SignalP"/>
    </source>
</evidence>
<feature type="chain" id="PRO_5045534303" evidence="7">
    <location>
        <begin position="24"/>
        <end position="122"/>
    </location>
</feature>
<feature type="signal peptide" evidence="7">
    <location>
        <begin position="1"/>
        <end position="23"/>
    </location>
</feature>
<dbReference type="RefSeq" id="WP_379726818.1">
    <property type="nucleotide sequence ID" value="NZ_JBHRYJ010000002.1"/>
</dbReference>
<evidence type="ECO:0000256" key="2">
    <source>
        <dbReference type="ARBA" id="ARBA00010509"/>
    </source>
</evidence>
<gene>
    <name evidence="9" type="primary">copC</name>
    <name evidence="9" type="ORF">ACFOOQ_12435</name>
</gene>
<dbReference type="Proteomes" id="UP001595711">
    <property type="component" value="Unassembled WGS sequence"/>
</dbReference>
<dbReference type="EMBL" id="JBHRYJ010000002">
    <property type="protein sequence ID" value="MFC3676357.1"/>
    <property type="molecule type" value="Genomic_DNA"/>
</dbReference>
<dbReference type="InterPro" id="IPR032694">
    <property type="entry name" value="CopC/D"/>
</dbReference>
<reference evidence="10" key="1">
    <citation type="journal article" date="2019" name="Int. J. Syst. Evol. Microbiol.">
        <title>The Global Catalogue of Microorganisms (GCM) 10K type strain sequencing project: providing services to taxonomists for standard genome sequencing and annotation.</title>
        <authorList>
            <consortium name="The Broad Institute Genomics Platform"/>
            <consortium name="The Broad Institute Genome Sequencing Center for Infectious Disease"/>
            <person name="Wu L."/>
            <person name="Ma J."/>
        </authorList>
    </citation>
    <scope>NUCLEOTIDE SEQUENCE [LARGE SCALE GENOMIC DNA]</scope>
    <source>
        <strain evidence="10">KCTC 42182</strain>
    </source>
</reference>
<proteinExistence type="inferred from homology"/>
<evidence type="ECO:0000256" key="4">
    <source>
        <dbReference type="ARBA" id="ARBA00022729"/>
    </source>
</evidence>
<dbReference type="SUPFAM" id="SSF81296">
    <property type="entry name" value="E set domains"/>
    <property type="match status" value="1"/>
</dbReference>
<keyword evidence="4 7" id="KW-0732">Signal</keyword>
<evidence type="ECO:0000256" key="1">
    <source>
        <dbReference type="ARBA" id="ARBA00004418"/>
    </source>
</evidence>
<accession>A0ABV7VHD4</accession>
<evidence type="ECO:0000256" key="3">
    <source>
        <dbReference type="ARBA" id="ARBA00022723"/>
    </source>
</evidence>